<dbReference type="PANTHER" id="PTHR42928:SF5">
    <property type="entry name" value="BLR1237 PROTEIN"/>
    <property type="match status" value="1"/>
</dbReference>
<dbReference type="EMBL" id="FLUQ01000001">
    <property type="protein sequence ID" value="SBV99870.1"/>
    <property type="molecule type" value="Genomic_DNA"/>
</dbReference>
<dbReference type="Gene3D" id="3.40.190.150">
    <property type="entry name" value="Bordetella uptake gene, domain 1"/>
    <property type="match status" value="1"/>
</dbReference>
<protein>
    <submittedName>
        <fullName evidence="3">Uncharacterized protein</fullName>
    </submittedName>
</protein>
<feature type="signal peptide" evidence="2">
    <location>
        <begin position="1"/>
        <end position="27"/>
    </location>
</feature>
<reference evidence="3" key="1">
    <citation type="submission" date="2016-04" db="EMBL/GenBank/DDBJ databases">
        <authorList>
            <person name="Evans L.H."/>
            <person name="Alamgir A."/>
            <person name="Owens N."/>
            <person name="Weber N.D."/>
            <person name="Virtaneva K."/>
            <person name="Barbian K."/>
            <person name="Babar A."/>
            <person name="Rosenke K."/>
        </authorList>
    </citation>
    <scope>NUCLEOTIDE SEQUENCE</scope>
    <source>
        <strain evidence="3">86</strain>
    </source>
</reference>
<dbReference type="InterPro" id="IPR005064">
    <property type="entry name" value="BUG"/>
</dbReference>
<evidence type="ECO:0000256" key="1">
    <source>
        <dbReference type="ARBA" id="ARBA00006987"/>
    </source>
</evidence>
<dbReference type="Gene3D" id="3.40.190.10">
    <property type="entry name" value="Periplasmic binding protein-like II"/>
    <property type="match status" value="1"/>
</dbReference>
<proteinExistence type="inferred from homology"/>
<dbReference type="PANTHER" id="PTHR42928">
    <property type="entry name" value="TRICARBOXYLATE-BINDING PROTEIN"/>
    <property type="match status" value="1"/>
</dbReference>
<dbReference type="AlphaFoldDB" id="A0A212JKC8"/>
<dbReference type="CDD" id="cd07012">
    <property type="entry name" value="PBP2_Bug_TTT"/>
    <property type="match status" value="1"/>
</dbReference>
<dbReference type="Pfam" id="PF03401">
    <property type="entry name" value="TctC"/>
    <property type="match status" value="1"/>
</dbReference>
<keyword evidence="2" id="KW-0732">Signal</keyword>
<accession>A0A212JKC8</accession>
<dbReference type="PIRSF" id="PIRSF017082">
    <property type="entry name" value="YflP"/>
    <property type="match status" value="1"/>
</dbReference>
<dbReference type="SUPFAM" id="SSF53850">
    <property type="entry name" value="Periplasmic binding protein-like II"/>
    <property type="match status" value="1"/>
</dbReference>
<organism evidence="3">
    <name type="scientific">uncultured delta proteobacterium</name>
    <dbReference type="NCBI Taxonomy" id="34034"/>
    <lineage>
        <taxon>Bacteria</taxon>
        <taxon>Deltaproteobacteria</taxon>
        <taxon>environmental samples</taxon>
    </lineage>
</organism>
<evidence type="ECO:0000256" key="2">
    <source>
        <dbReference type="SAM" id="SignalP"/>
    </source>
</evidence>
<feature type="chain" id="PRO_5012690870" evidence="2">
    <location>
        <begin position="28"/>
        <end position="332"/>
    </location>
</feature>
<name>A0A212JKC8_9DELT</name>
<gene>
    <name evidence="3" type="ORF">KL86DPRO_11682</name>
</gene>
<sequence>MKKFWTFALTITLLLGLTAGSGGSADAASGSNWPEREVRLIVPYKEGGGSHKTALMIKAAADANKLMSKPFIVVCMPNAATLEGQEEVLNASPDGYALLVHHNAMINNYALGKQKFSYDDFAMIGQLYSTPLAIGVRADSPWKTLDELVADIKAKPGTYSWTWAGLGGNTHFASYVFYEAAGIAGTDIIPSITKGDGDSLVSLVGGHSNIAIAQTNAFPEYVASGKVRMLGHSGKGDITVGGQTVKSWTDQGYKGTYNLRCFVFAPKETPEATLAAIRGVIEKVVATQEFQKAMLADGFTPEWLPTQAALEAFKKEGDSAKHIASLMKTTKK</sequence>
<evidence type="ECO:0000313" key="3">
    <source>
        <dbReference type="EMBL" id="SBV99870.1"/>
    </source>
</evidence>
<comment type="similarity">
    <text evidence="1">Belongs to the UPF0065 (bug) family.</text>
</comment>
<dbReference type="InterPro" id="IPR042100">
    <property type="entry name" value="Bug_dom1"/>
</dbReference>